<organism evidence="2">
    <name type="scientific">Eremomyces bilateralis CBS 781.70</name>
    <dbReference type="NCBI Taxonomy" id="1392243"/>
    <lineage>
        <taxon>Eukaryota</taxon>
        <taxon>Fungi</taxon>
        <taxon>Dikarya</taxon>
        <taxon>Ascomycota</taxon>
        <taxon>Pezizomycotina</taxon>
        <taxon>Dothideomycetes</taxon>
        <taxon>Dothideomycetes incertae sedis</taxon>
        <taxon>Eremomycetales</taxon>
        <taxon>Eremomycetaceae</taxon>
        <taxon>Eremomyces</taxon>
    </lineage>
</organism>
<evidence type="ECO:0000313" key="4">
    <source>
        <dbReference type="RefSeq" id="XP_033529652.1"/>
    </source>
</evidence>
<dbReference type="OrthoDB" id="4497018at2759"/>
<feature type="region of interest" description="Disordered" evidence="1">
    <location>
        <begin position="1"/>
        <end position="29"/>
    </location>
</feature>
<evidence type="ECO:0000313" key="2">
    <source>
        <dbReference type="EMBL" id="KAF1808021.1"/>
    </source>
</evidence>
<accession>A0A6G1FQQ0</accession>
<protein>
    <submittedName>
        <fullName evidence="2 4">Uncharacterized protein</fullName>
    </submittedName>
</protein>
<keyword evidence="3" id="KW-1185">Reference proteome</keyword>
<feature type="region of interest" description="Disordered" evidence="1">
    <location>
        <begin position="368"/>
        <end position="414"/>
    </location>
</feature>
<reference evidence="4" key="2">
    <citation type="submission" date="2020-04" db="EMBL/GenBank/DDBJ databases">
        <authorList>
            <consortium name="NCBI Genome Project"/>
        </authorList>
    </citation>
    <scope>NUCLEOTIDE SEQUENCE</scope>
    <source>
        <strain evidence="4">CBS 781.70</strain>
    </source>
</reference>
<gene>
    <name evidence="2 4" type="ORF">P152DRAFT_453217</name>
</gene>
<dbReference type="AlphaFoldDB" id="A0A6G1FQQ0"/>
<dbReference type="Proteomes" id="UP000504638">
    <property type="component" value="Unplaced"/>
</dbReference>
<sequence length="414" mass="46217">MVFGLQRRGSVPATPASHRSDEDSRETPLQISQRTIYERFLPGGTYISAHVARQQPGYFSNDRIGVHIPRMHFVAISFTFHASHSSKQRFKAAEISVGVTCPSRRGTSSGISGVPGEYPRIIKYAPHLVYGAISPENMKWQFNLTGSLGISQTPLNASLRPSRGYTSSATVYRSMRIQGSSRTAYVHRNGPASSKARKESDWDAVPDGEVVWTVEENPLQKSGLPTEFTFVMLISRPESLSDRDVQVHVRVNPTITYSAAHYWRWMLDRWYPPANIDQTSPLTLAYRTGQPFDEDPTDGEEFNFSQILEDFDEQVELPGTTYTLKDPIKTVLDPRGQTHRHQDWGAERSDGRIGDIESQSATLVPTPNIAKPRVAQPAQGQSTQTTVPTVARQLDSNETSMKSVQITDVPQQEV</sequence>
<dbReference type="EMBL" id="ML975193">
    <property type="protein sequence ID" value="KAF1808021.1"/>
    <property type="molecule type" value="Genomic_DNA"/>
</dbReference>
<evidence type="ECO:0000256" key="1">
    <source>
        <dbReference type="SAM" id="MobiDB-lite"/>
    </source>
</evidence>
<reference evidence="2 4" key="1">
    <citation type="submission" date="2020-01" db="EMBL/GenBank/DDBJ databases">
        <authorList>
            <consortium name="DOE Joint Genome Institute"/>
            <person name="Haridas S."/>
            <person name="Albert R."/>
            <person name="Binder M."/>
            <person name="Bloem J."/>
            <person name="Labutti K."/>
            <person name="Salamov A."/>
            <person name="Andreopoulos B."/>
            <person name="Baker S.E."/>
            <person name="Barry K."/>
            <person name="Bills G."/>
            <person name="Bluhm B.H."/>
            <person name="Cannon C."/>
            <person name="Castanera R."/>
            <person name="Culley D.E."/>
            <person name="Daum C."/>
            <person name="Ezra D."/>
            <person name="Gonzalez J.B."/>
            <person name="Henrissat B."/>
            <person name="Kuo A."/>
            <person name="Liang C."/>
            <person name="Lipzen A."/>
            <person name="Lutzoni F."/>
            <person name="Magnuson J."/>
            <person name="Mondo S."/>
            <person name="Nolan M."/>
            <person name="Ohm R."/>
            <person name="Pangilinan J."/>
            <person name="Park H.-J."/>
            <person name="Ramirez L."/>
            <person name="Alfaro M."/>
            <person name="Sun H."/>
            <person name="Tritt A."/>
            <person name="Yoshinaga Y."/>
            <person name="Zwiers L.-H."/>
            <person name="Turgeon B.G."/>
            <person name="Goodwin S.B."/>
            <person name="Spatafora J.W."/>
            <person name="Crous P.W."/>
            <person name="Grigoriev I.V."/>
        </authorList>
    </citation>
    <scope>NUCLEOTIDE SEQUENCE</scope>
    <source>
        <strain evidence="2 4">CBS 781.70</strain>
    </source>
</reference>
<evidence type="ECO:0000313" key="3">
    <source>
        <dbReference type="Proteomes" id="UP000504638"/>
    </source>
</evidence>
<reference evidence="4" key="3">
    <citation type="submission" date="2025-04" db="UniProtKB">
        <authorList>
            <consortium name="RefSeq"/>
        </authorList>
    </citation>
    <scope>IDENTIFICATION</scope>
    <source>
        <strain evidence="4">CBS 781.70</strain>
    </source>
</reference>
<dbReference type="GeneID" id="54418920"/>
<feature type="compositionally biased region" description="Polar residues" evidence="1">
    <location>
        <begin position="378"/>
        <end position="414"/>
    </location>
</feature>
<proteinExistence type="predicted"/>
<name>A0A6G1FQQ0_9PEZI</name>
<dbReference type="RefSeq" id="XP_033529652.1">
    <property type="nucleotide sequence ID" value="XM_033678350.1"/>
</dbReference>